<accession>A0A0F9H6A7</accession>
<dbReference type="AlphaFoldDB" id="A0A0F9H6A7"/>
<feature type="non-terminal residue" evidence="1">
    <location>
        <position position="1"/>
    </location>
</feature>
<organism evidence="1">
    <name type="scientific">marine sediment metagenome</name>
    <dbReference type="NCBI Taxonomy" id="412755"/>
    <lineage>
        <taxon>unclassified sequences</taxon>
        <taxon>metagenomes</taxon>
        <taxon>ecological metagenomes</taxon>
    </lineage>
</organism>
<protein>
    <submittedName>
        <fullName evidence="1">Uncharacterized protein</fullName>
    </submittedName>
</protein>
<sequence>QKIEKIHILIEDFVERAGILEYE</sequence>
<evidence type="ECO:0000313" key="1">
    <source>
        <dbReference type="EMBL" id="KKM06624.1"/>
    </source>
</evidence>
<proteinExistence type="predicted"/>
<reference evidence="1" key="1">
    <citation type="journal article" date="2015" name="Nature">
        <title>Complex archaea that bridge the gap between prokaryotes and eukaryotes.</title>
        <authorList>
            <person name="Spang A."/>
            <person name="Saw J.H."/>
            <person name="Jorgensen S.L."/>
            <person name="Zaremba-Niedzwiedzka K."/>
            <person name="Martijn J."/>
            <person name="Lind A.E."/>
            <person name="van Eijk R."/>
            <person name="Schleper C."/>
            <person name="Guy L."/>
            <person name="Ettema T.J."/>
        </authorList>
    </citation>
    <scope>NUCLEOTIDE SEQUENCE</scope>
</reference>
<gene>
    <name evidence="1" type="ORF">LCGC14_1742090</name>
</gene>
<comment type="caution">
    <text evidence="1">The sequence shown here is derived from an EMBL/GenBank/DDBJ whole genome shotgun (WGS) entry which is preliminary data.</text>
</comment>
<name>A0A0F9H6A7_9ZZZZ</name>
<dbReference type="EMBL" id="LAZR01015950">
    <property type="protein sequence ID" value="KKM06624.1"/>
    <property type="molecule type" value="Genomic_DNA"/>
</dbReference>